<dbReference type="InterPro" id="IPR017941">
    <property type="entry name" value="Rieske_2Fe-2S"/>
</dbReference>
<dbReference type="AlphaFoldDB" id="A0A157ZMV4"/>
<dbReference type="GO" id="GO:0051537">
    <property type="term" value="F:2 iron, 2 sulfur cluster binding"/>
    <property type="evidence" value="ECO:0007669"/>
    <property type="project" value="UniProtKB-KW"/>
</dbReference>
<dbReference type="Gene3D" id="2.102.10.10">
    <property type="entry name" value="Rieske [2Fe-2S] iron-sulphur domain"/>
    <property type="match status" value="1"/>
</dbReference>
<evidence type="ECO:0000256" key="4">
    <source>
        <dbReference type="ARBA" id="ARBA00022723"/>
    </source>
</evidence>
<dbReference type="InterPro" id="IPR036922">
    <property type="entry name" value="Rieske_2Fe-2S_sf"/>
</dbReference>
<gene>
    <name evidence="10" type="ORF">AWB80_01030</name>
</gene>
<keyword evidence="11" id="KW-1185">Reference proteome</keyword>
<dbReference type="OrthoDB" id="9790995at2"/>
<dbReference type="PANTHER" id="PTHR43756">
    <property type="entry name" value="CHOLINE MONOOXYGENASE, CHLOROPLASTIC"/>
    <property type="match status" value="1"/>
</dbReference>
<keyword evidence="3" id="KW-0001">2Fe-2S</keyword>
<dbReference type="RefSeq" id="WP_061173598.1">
    <property type="nucleotide sequence ID" value="NZ_FCOE02000003.1"/>
</dbReference>
<evidence type="ECO:0000256" key="7">
    <source>
        <dbReference type="ARBA" id="ARBA00023014"/>
    </source>
</evidence>
<feature type="domain" description="Rieske" evidence="9">
    <location>
        <begin position="60"/>
        <end position="167"/>
    </location>
</feature>
<dbReference type="CDD" id="cd03469">
    <property type="entry name" value="Rieske_RO_Alpha_N"/>
    <property type="match status" value="1"/>
</dbReference>
<keyword evidence="6" id="KW-0408">Iron</keyword>
<dbReference type="GO" id="GO:0051213">
    <property type="term" value="F:dioxygenase activity"/>
    <property type="evidence" value="ECO:0007669"/>
    <property type="project" value="UniProtKB-KW"/>
</dbReference>
<evidence type="ECO:0000313" key="11">
    <source>
        <dbReference type="Proteomes" id="UP000054911"/>
    </source>
</evidence>
<evidence type="ECO:0000256" key="1">
    <source>
        <dbReference type="ARBA" id="ARBA00001962"/>
    </source>
</evidence>
<dbReference type="Gene3D" id="3.90.380.10">
    <property type="entry name" value="Naphthalene 1,2-dioxygenase Alpha Subunit, Chain A, domain 1"/>
    <property type="match status" value="2"/>
</dbReference>
<dbReference type="InterPro" id="IPR015879">
    <property type="entry name" value="Ring_hydroxy_dOase_asu_C_dom"/>
</dbReference>
<dbReference type="Pfam" id="PF00848">
    <property type="entry name" value="Ring_hydroxyl_A"/>
    <property type="match status" value="1"/>
</dbReference>
<evidence type="ECO:0000259" key="9">
    <source>
        <dbReference type="PROSITE" id="PS51296"/>
    </source>
</evidence>
<evidence type="ECO:0000256" key="2">
    <source>
        <dbReference type="ARBA" id="ARBA00008751"/>
    </source>
</evidence>
<dbReference type="PROSITE" id="PS51296">
    <property type="entry name" value="RIESKE"/>
    <property type="match status" value="1"/>
</dbReference>
<dbReference type="EMBL" id="FCOE02000003">
    <property type="protein sequence ID" value="SAK46850.1"/>
    <property type="molecule type" value="Genomic_DNA"/>
</dbReference>
<keyword evidence="7" id="KW-0411">Iron-sulfur</keyword>
<evidence type="ECO:0000256" key="8">
    <source>
        <dbReference type="ARBA" id="ARBA00023027"/>
    </source>
</evidence>
<dbReference type="STRING" id="1777141.AWB80_01030"/>
<dbReference type="PROSITE" id="PS00570">
    <property type="entry name" value="RING_HYDROXYL_ALPHA"/>
    <property type="match status" value="1"/>
</dbReference>
<accession>A0A157ZMV4</accession>
<evidence type="ECO:0000313" key="10">
    <source>
        <dbReference type="EMBL" id="SAK46850.1"/>
    </source>
</evidence>
<dbReference type="InterPro" id="IPR001663">
    <property type="entry name" value="Rng_hydr_dOase-A"/>
</dbReference>
<keyword evidence="8" id="KW-0520">NAD</keyword>
<keyword evidence="10" id="KW-0223">Dioxygenase</keyword>
<protein>
    <submittedName>
        <fullName evidence="10">Dioxygenase</fullName>
    </submittedName>
</protein>
<dbReference type="SUPFAM" id="SSF55961">
    <property type="entry name" value="Bet v1-like"/>
    <property type="match status" value="1"/>
</dbReference>
<dbReference type="PANTHER" id="PTHR43756:SF5">
    <property type="entry name" value="CHOLINE MONOOXYGENASE, CHLOROPLASTIC"/>
    <property type="match status" value="1"/>
</dbReference>
<dbReference type="PRINTS" id="PR00090">
    <property type="entry name" value="RNGDIOXGNASE"/>
</dbReference>
<reference evidence="10" key="1">
    <citation type="submission" date="2016-01" db="EMBL/GenBank/DDBJ databases">
        <authorList>
            <person name="Peeters C."/>
        </authorList>
    </citation>
    <scope>NUCLEOTIDE SEQUENCE [LARGE SCALE GENOMIC DNA]</scope>
    <source>
        <strain evidence="10">LMG 29323</strain>
    </source>
</reference>
<keyword evidence="5" id="KW-0560">Oxidoreductase</keyword>
<dbReference type="SUPFAM" id="SSF50022">
    <property type="entry name" value="ISP domain"/>
    <property type="match status" value="1"/>
</dbReference>
<evidence type="ECO:0000256" key="3">
    <source>
        <dbReference type="ARBA" id="ARBA00022714"/>
    </source>
</evidence>
<sequence length="383" mass="43656">MNVPASLFADAISPNDRPLLDTLSTLARSEKRATHGMPGAFYSSVHFAELERRRVFRRTWVCVGHVGEIPGNGDYFTTELTGEPLLIQRDAQGEVHVLANVCRHRGNLVARGRGNARVHACAYHAWSYELDGKLKRAPLMQECKDLDTSRCALPKIHSTIWQNFIFVNIDGNAAPLGEALRPLEAHIRNYHNEERELYHFQEEVWHTNWKCLAENFMEGYHLNATHPRTLRPVTPTELCEYVPGNGHFSAYRAHYTPDSPQRTPFHEDLTQSERRSSFLFSVFPNLVVTYMPHQTIYLCLRPAATDQVAIRWGLAGHERAPDKESIERYVAFANAFNAEDRTKLETLQKGVSSTFYSPGPLSAENLEGTLRDFYSFMAHRICD</sequence>
<dbReference type="Pfam" id="PF00355">
    <property type="entry name" value="Rieske"/>
    <property type="match status" value="1"/>
</dbReference>
<dbReference type="Proteomes" id="UP000054911">
    <property type="component" value="Unassembled WGS sequence"/>
</dbReference>
<dbReference type="GO" id="GO:0005506">
    <property type="term" value="F:iron ion binding"/>
    <property type="evidence" value="ECO:0007669"/>
    <property type="project" value="InterPro"/>
</dbReference>
<proteinExistence type="inferred from homology"/>
<name>A0A157ZMV4_9BURK</name>
<organism evidence="10 11">
    <name type="scientific">Caballeronia pedi</name>
    <dbReference type="NCBI Taxonomy" id="1777141"/>
    <lineage>
        <taxon>Bacteria</taxon>
        <taxon>Pseudomonadati</taxon>
        <taxon>Pseudomonadota</taxon>
        <taxon>Betaproteobacteria</taxon>
        <taxon>Burkholderiales</taxon>
        <taxon>Burkholderiaceae</taxon>
        <taxon>Caballeronia</taxon>
    </lineage>
</organism>
<comment type="cofactor">
    <cofactor evidence="1">
        <name>Fe cation</name>
        <dbReference type="ChEBI" id="CHEBI:24875"/>
    </cofactor>
</comment>
<comment type="similarity">
    <text evidence="2">Belongs to the bacterial ring-hydroxylating dioxygenase alpha subunit family.</text>
</comment>
<comment type="caution">
    <text evidence="10">The sequence shown here is derived from an EMBL/GenBank/DDBJ whole genome shotgun (WGS) entry which is preliminary data.</text>
</comment>
<evidence type="ECO:0000256" key="5">
    <source>
        <dbReference type="ARBA" id="ARBA00023002"/>
    </source>
</evidence>
<dbReference type="InterPro" id="IPR015881">
    <property type="entry name" value="ARHD_Rieske_2Fe_2S"/>
</dbReference>
<evidence type="ECO:0000256" key="6">
    <source>
        <dbReference type="ARBA" id="ARBA00023004"/>
    </source>
</evidence>
<keyword evidence="4" id="KW-0479">Metal-binding</keyword>